<evidence type="ECO:0008006" key="13">
    <source>
        <dbReference type="Google" id="ProtNLM"/>
    </source>
</evidence>
<keyword evidence="5" id="KW-0812">Transmembrane</keyword>
<dbReference type="InterPro" id="IPR032675">
    <property type="entry name" value="LRR_dom_sf"/>
</dbReference>
<protein>
    <recommendedName>
        <fullName evidence="13">Leucine-rich repeat-containing N-terminal plant-type domain-containing protein</fullName>
    </recommendedName>
</protein>
<evidence type="ECO:0000256" key="3">
    <source>
        <dbReference type="ARBA" id="ARBA00022475"/>
    </source>
</evidence>
<name>A0A6N2KDH9_SALVM</name>
<keyword evidence="9" id="KW-0472">Membrane</keyword>
<evidence type="ECO:0000256" key="4">
    <source>
        <dbReference type="ARBA" id="ARBA00022614"/>
    </source>
</evidence>
<dbReference type="AlphaFoldDB" id="A0A6N2KDH9"/>
<dbReference type="Gene3D" id="3.80.10.10">
    <property type="entry name" value="Ribonuclease Inhibitor"/>
    <property type="match status" value="2"/>
</dbReference>
<evidence type="ECO:0000256" key="10">
    <source>
        <dbReference type="ARBA" id="ARBA00023170"/>
    </source>
</evidence>
<gene>
    <name evidence="12" type="ORF">SVIM_LOCUS42023</name>
</gene>
<keyword evidence="7" id="KW-0677">Repeat</keyword>
<evidence type="ECO:0000256" key="8">
    <source>
        <dbReference type="ARBA" id="ARBA00022989"/>
    </source>
</evidence>
<keyword evidence="4" id="KW-0433">Leucine-rich repeat</keyword>
<keyword evidence="8" id="KW-1133">Transmembrane helix</keyword>
<proteinExistence type="inferred from homology"/>
<evidence type="ECO:0000256" key="2">
    <source>
        <dbReference type="ARBA" id="ARBA00009592"/>
    </source>
</evidence>
<evidence type="ECO:0000256" key="6">
    <source>
        <dbReference type="ARBA" id="ARBA00022729"/>
    </source>
</evidence>
<dbReference type="Pfam" id="PF00560">
    <property type="entry name" value="LRR_1"/>
    <property type="match status" value="2"/>
</dbReference>
<evidence type="ECO:0000313" key="12">
    <source>
        <dbReference type="EMBL" id="VFU24088.1"/>
    </source>
</evidence>
<dbReference type="PANTHER" id="PTHR48061:SF12">
    <property type="entry name" value="DISEASE RESISTANCE LIKE PROTEIN"/>
    <property type="match status" value="1"/>
</dbReference>
<comment type="subcellular location">
    <subcellularLocation>
        <location evidence="1">Cell membrane</location>
        <topology evidence="1">Single-pass type I membrane protein</topology>
    </subcellularLocation>
</comment>
<reference evidence="12" key="1">
    <citation type="submission" date="2019-03" db="EMBL/GenBank/DDBJ databases">
        <authorList>
            <person name="Mank J."/>
            <person name="Almeida P."/>
        </authorList>
    </citation>
    <scope>NUCLEOTIDE SEQUENCE</scope>
    <source>
        <strain evidence="12">78183</strain>
    </source>
</reference>
<organism evidence="12">
    <name type="scientific">Salix viminalis</name>
    <name type="common">Common osier</name>
    <name type="synonym">Basket willow</name>
    <dbReference type="NCBI Taxonomy" id="40686"/>
    <lineage>
        <taxon>Eukaryota</taxon>
        <taxon>Viridiplantae</taxon>
        <taxon>Streptophyta</taxon>
        <taxon>Embryophyta</taxon>
        <taxon>Tracheophyta</taxon>
        <taxon>Spermatophyta</taxon>
        <taxon>Magnoliopsida</taxon>
        <taxon>eudicotyledons</taxon>
        <taxon>Gunneridae</taxon>
        <taxon>Pentapetalae</taxon>
        <taxon>rosids</taxon>
        <taxon>fabids</taxon>
        <taxon>Malpighiales</taxon>
        <taxon>Salicaceae</taxon>
        <taxon>Saliceae</taxon>
        <taxon>Salix</taxon>
    </lineage>
</organism>
<keyword evidence="10" id="KW-0675">Receptor</keyword>
<dbReference type="SUPFAM" id="SSF52058">
    <property type="entry name" value="L domain-like"/>
    <property type="match status" value="1"/>
</dbReference>
<dbReference type="InterPro" id="IPR001611">
    <property type="entry name" value="Leu-rich_rpt"/>
</dbReference>
<dbReference type="InterPro" id="IPR046956">
    <property type="entry name" value="RLP23-like"/>
</dbReference>
<dbReference type="PANTHER" id="PTHR48061">
    <property type="entry name" value="LEUCINE-RICH REPEAT RECEPTOR PROTEIN KINASE EMS1-LIKE-RELATED"/>
    <property type="match status" value="1"/>
</dbReference>
<sequence>MQPLCSWDSGHVIGLDLSSSFLYIDSNSSLSHLVQLRRLNLAGNDFDNSKVPSGIRNLSGLFDLNLSMSRFSGHIPAEIFELSLDLGWNSLKIQKPYNPYLTGNLPEFQPGGQLEIFLLAGTSFSGQLGNLKSLKEFDVAGCHFSGVIRTIFTCFFRKITSTIVNILHLTYLLLQQFCRLTQTNSYGNIPSSFTNLTQLTVLMLNGNKLTGQIPSGIGNHDPLIALYLGENKLHGLIPESVYRLQNLEELA</sequence>
<evidence type="ECO:0000256" key="7">
    <source>
        <dbReference type="ARBA" id="ARBA00022737"/>
    </source>
</evidence>
<accession>A0A6N2KDH9</accession>
<dbReference type="InterPro" id="IPR003591">
    <property type="entry name" value="Leu-rich_rpt_typical-subtyp"/>
</dbReference>
<evidence type="ECO:0000256" key="5">
    <source>
        <dbReference type="ARBA" id="ARBA00022692"/>
    </source>
</evidence>
<evidence type="ECO:0000256" key="1">
    <source>
        <dbReference type="ARBA" id="ARBA00004251"/>
    </source>
</evidence>
<evidence type="ECO:0000256" key="9">
    <source>
        <dbReference type="ARBA" id="ARBA00023136"/>
    </source>
</evidence>
<evidence type="ECO:0000256" key="11">
    <source>
        <dbReference type="ARBA" id="ARBA00023180"/>
    </source>
</evidence>
<keyword evidence="3" id="KW-1003">Cell membrane</keyword>
<dbReference type="GO" id="GO:0005886">
    <property type="term" value="C:plasma membrane"/>
    <property type="evidence" value="ECO:0007669"/>
    <property type="project" value="UniProtKB-SubCell"/>
</dbReference>
<keyword evidence="11" id="KW-0325">Glycoprotein</keyword>
<comment type="similarity">
    <text evidence="2">Belongs to the RLP family.</text>
</comment>
<dbReference type="EMBL" id="CAADRP010000158">
    <property type="protein sequence ID" value="VFU24088.1"/>
    <property type="molecule type" value="Genomic_DNA"/>
</dbReference>
<dbReference type="SMART" id="SM00369">
    <property type="entry name" value="LRR_TYP"/>
    <property type="match status" value="3"/>
</dbReference>
<keyword evidence="6" id="KW-0732">Signal</keyword>